<evidence type="ECO:0000313" key="14">
    <source>
        <dbReference type="Proteomes" id="UP000749559"/>
    </source>
</evidence>
<evidence type="ECO:0000256" key="10">
    <source>
        <dbReference type="ARBA" id="ARBA00034809"/>
    </source>
</evidence>
<comment type="caution">
    <text evidence="13">The sequence shown here is derived from an EMBL/GenBank/DDBJ whole genome shotgun (WGS) entry which is preliminary data.</text>
</comment>
<evidence type="ECO:0000256" key="1">
    <source>
        <dbReference type="ARBA" id="ARBA00001961"/>
    </source>
</evidence>
<evidence type="ECO:0000256" key="2">
    <source>
        <dbReference type="ARBA" id="ARBA00001962"/>
    </source>
</evidence>
<accession>A0A8J1XGE7</accession>
<dbReference type="EC" id="1.14.11.18" evidence="10"/>
<sequence>MLHFGNMAEMERIKVLRRHLLQNKDNKSWKSLTEGPVSAAYPDVNYDYTTNTNVLTPEQRKSYEENGFLVIRNLVPKDKLERYRHRFEKLCSREVQTPGLLIMRDVAIAKSEFVPGEKAVTKIQDFTHDPVLFEYCCLPEVVKYVECFTGPDIKAMHTMLINKPPDPGSKTSRHPMHQDLHYFPFRPANRIVCSWTAMEHVHRQNGCLVVLPGSHKGHLLQHVYPEWEGGVNKMYHGIQDYDPSHPRVHLEMQAGDTVFFHPLLIHGSGMNRTKGFRKAISCHYASSTACNYIDIAGTTQEVIANEVLDLIKKRMGPDAEIGFQDVWRLKSKVVTGPPQEEINM</sequence>
<dbReference type="FunFam" id="2.60.120.620:FF:000012">
    <property type="entry name" value="Phytanoyl-CoA dioxygenase, peroxisomal"/>
    <property type="match status" value="1"/>
</dbReference>
<dbReference type="InterPro" id="IPR047128">
    <property type="entry name" value="PhyH"/>
</dbReference>
<dbReference type="GO" id="GO:0048244">
    <property type="term" value="F:phytanoyl-CoA dioxygenase activity"/>
    <property type="evidence" value="ECO:0007669"/>
    <property type="project" value="UniProtKB-EC"/>
</dbReference>
<comment type="cofactor">
    <cofactor evidence="1">
        <name>L-ascorbate</name>
        <dbReference type="ChEBI" id="CHEBI:38290"/>
    </cofactor>
</comment>
<dbReference type="GO" id="GO:0046872">
    <property type="term" value="F:metal ion binding"/>
    <property type="evidence" value="ECO:0007669"/>
    <property type="project" value="UniProtKB-KW"/>
</dbReference>
<comment type="pathway">
    <text evidence="3">Lipid metabolism; fatty acid metabolism.</text>
</comment>
<dbReference type="Gene3D" id="2.60.120.620">
    <property type="entry name" value="q2cbj1_9rhob like domain"/>
    <property type="match status" value="1"/>
</dbReference>
<dbReference type="GO" id="GO:0005777">
    <property type="term" value="C:peroxisome"/>
    <property type="evidence" value="ECO:0007669"/>
    <property type="project" value="UniProtKB-ARBA"/>
</dbReference>
<keyword evidence="9" id="KW-0408">Iron</keyword>
<evidence type="ECO:0000313" key="13">
    <source>
        <dbReference type="EMBL" id="CAH1784253.1"/>
    </source>
</evidence>
<keyword evidence="5" id="KW-0479">Metal-binding</keyword>
<protein>
    <recommendedName>
        <fullName evidence="10">phytanoyl-CoA dioxygenase</fullName>
        <ecNumber evidence="10">1.14.11.18</ecNumber>
    </recommendedName>
    <alternativeName>
        <fullName evidence="11">Phytanic acid oxidase</fullName>
    </alternativeName>
    <alternativeName>
        <fullName evidence="12">Phytanoyl-CoA alpha-hydroxylase</fullName>
    </alternativeName>
</protein>
<evidence type="ECO:0000256" key="3">
    <source>
        <dbReference type="ARBA" id="ARBA00004872"/>
    </source>
</evidence>
<dbReference type="GO" id="GO:0031418">
    <property type="term" value="F:L-ascorbic acid binding"/>
    <property type="evidence" value="ECO:0007669"/>
    <property type="project" value="UniProtKB-KW"/>
</dbReference>
<gene>
    <name evidence="13" type="ORF">OFUS_LOCUS10486</name>
</gene>
<dbReference type="Pfam" id="PF05721">
    <property type="entry name" value="PhyH"/>
    <property type="match status" value="1"/>
</dbReference>
<evidence type="ECO:0000256" key="4">
    <source>
        <dbReference type="ARBA" id="ARBA00005830"/>
    </source>
</evidence>
<comment type="cofactor">
    <cofactor evidence="2">
        <name>Fe cation</name>
        <dbReference type="ChEBI" id="CHEBI:24875"/>
    </cofactor>
</comment>
<evidence type="ECO:0000256" key="12">
    <source>
        <dbReference type="ARBA" id="ARBA00034924"/>
    </source>
</evidence>
<dbReference type="GO" id="GO:0001561">
    <property type="term" value="P:fatty acid alpha-oxidation"/>
    <property type="evidence" value="ECO:0007669"/>
    <property type="project" value="InterPro"/>
</dbReference>
<dbReference type="OrthoDB" id="2328924at2759"/>
<comment type="similarity">
    <text evidence="4">Belongs to the PhyH family.</text>
</comment>
<keyword evidence="7" id="KW-0223">Dioxygenase</keyword>
<evidence type="ECO:0000256" key="7">
    <source>
        <dbReference type="ARBA" id="ARBA00022964"/>
    </source>
</evidence>
<keyword evidence="6" id="KW-0847">Vitamin C</keyword>
<dbReference type="PANTHER" id="PTHR21308">
    <property type="entry name" value="PHYTANOYL-COA ALPHA-HYDROXYLASE"/>
    <property type="match status" value="1"/>
</dbReference>
<evidence type="ECO:0000256" key="8">
    <source>
        <dbReference type="ARBA" id="ARBA00023002"/>
    </source>
</evidence>
<dbReference type="InterPro" id="IPR008775">
    <property type="entry name" value="Phytyl_CoA_dOase-like"/>
</dbReference>
<keyword evidence="14" id="KW-1185">Reference proteome</keyword>
<reference evidence="13" key="1">
    <citation type="submission" date="2022-03" db="EMBL/GenBank/DDBJ databases">
        <authorList>
            <person name="Martin C."/>
        </authorList>
    </citation>
    <scope>NUCLEOTIDE SEQUENCE</scope>
</reference>
<dbReference type="Proteomes" id="UP000749559">
    <property type="component" value="Unassembled WGS sequence"/>
</dbReference>
<evidence type="ECO:0000256" key="11">
    <source>
        <dbReference type="ARBA" id="ARBA00034921"/>
    </source>
</evidence>
<evidence type="ECO:0000256" key="5">
    <source>
        <dbReference type="ARBA" id="ARBA00022723"/>
    </source>
</evidence>
<dbReference type="EMBL" id="CAIIXF020000005">
    <property type="protein sequence ID" value="CAH1784253.1"/>
    <property type="molecule type" value="Genomic_DNA"/>
</dbReference>
<evidence type="ECO:0000256" key="6">
    <source>
        <dbReference type="ARBA" id="ARBA00022896"/>
    </source>
</evidence>
<evidence type="ECO:0000256" key="9">
    <source>
        <dbReference type="ARBA" id="ARBA00023004"/>
    </source>
</evidence>
<organism evidence="13 14">
    <name type="scientific">Owenia fusiformis</name>
    <name type="common">Polychaete worm</name>
    <dbReference type="NCBI Taxonomy" id="6347"/>
    <lineage>
        <taxon>Eukaryota</taxon>
        <taxon>Metazoa</taxon>
        <taxon>Spiralia</taxon>
        <taxon>Lophotrochozoa</taxon>
        <taxon>Annelida</taxon>
        <taxon>Polychaeta</taxon>
        <taxon>Sedentaria</taxon>
        <taxon>Canalipalpata</taxon>
        <taxon>Sabellida</taxon>
        <taxon>Oweniida</taxon>
        <taxon>Oweniidae</taxon>
        <taxon>Owenia</taxon>
    </lineage>
</organism>
<dbReference type="AlphaFoldDB" id="A0A8J1XGE7"/>
<dbReference type="PANTHER" id="PTHR21308:SF1">
    <property type="entry name" value="PHYTANOYL-COA DIOXYGENASE, PEROXISOMAL"/>
    <property type="match status" value="1"/>
</dbReference>
<name>A0A8J1XGE7_OWEFU</name>
<keyword evidence="8" id="KW-0560">Oxidoreductase</keyword>
<dbReference type="SUPFAM" id="SSF51197">
    <property type="entry name" value="Clavaminate synthase-like"/>
    <property type="match status" value="1"/>
</dbReference>
<proteinExistence type="inferred from homology"/>